<name>E0ICR8_9BACL</name>
<dbReference type="eggNOG" id="COG1388">
    <property type="taxonomic scope" value="Bacteria"/>
</dbReference>
<organism evidence="2 3">
    <name type="scientific">Paenibacillus curdlanolyticus YK9</name>
    <dbReference type="NCBI Taxonomy" id="717606"/>
    <lineage>
        <taxon>Bacteria</taxon>
        <taxon>Bacillati</taxon>
        <taxon>Bacillota</taxon>
        <taxon>Bacilli</taxon>
        <taxon>Bacillales</taxon>
        <taxon>Paenibacillaceae</taxon>
        <taxon>Paenibacillus</taxon>
    </lineage>
</organism>
<proteinExistence type="predicted"/>
<keyword evidence="3" id="KW-1185">Reference proteome</keyword>
<feature type="signal peptide" evidence="1">
    <location>
        <begin position="1"/>
        <end position="30"/>
    </location>
</feature>
<dbReference type="OrthoDB" id="529831at2"/>
<dbReference type="STRING" id="717606.PaecuDRAFT_3457"/>
<evidence type="ECO:0000256" key="1">
    <source>
        <dbReference type="SAM" id="SignalP"/>
    </source>
</evidence>
<sequence>MKVVRQRSARLLAILSILLLTAVIAPPVHGAPKPEGSKVILTVRYGHDELASSLGIESVSIAHALTKAKREPASGVIGLPDVAVSLVNGQKESIYRLEPTGMLWDPAAQQRLVPDAATAHKLVAYANQLRSNHYGAMIEWSDVRKLVPLKQIFTITDMGTGMSFRVQRRAGSDHADVQPISKADSHMMKKIYNDHWSWNRRAVLVHSGQYWIAGSMNGMPHGGDGIPDNDFSGHFCLHFLGSTTHKSETPDLAHQLMVHKAGGQLRSMLDGASPLQLAESVVEALNHHDQDLLLELAIGLPDSEQASLLTEMHAIRSIRVNKNKDRKPPIPEDQSLSAQVQLSVSLLKQNESEHRATYTFTFERESTSAGWRMKQVIMK</sequence>
<reference evidence="2 3" key="1">
    <citation type="submission" date="2010-07" db="EMBL/GenBank/DDBJ databases">
        <title>The draft genome of Paenibacillus curdlanolyticus YK9.</title>
        <authorList>
            <consortium name="US DOE Joint Genome Institute (JGI-PGF)"/>
            <person name="Lucas S."/>
            <person name="Copeland A."/>
            <person name="Lapidus A."/>
            <person name="Cheng J.-F."/>
            <person name="Bruce D."/>
            <person name="Goodwin L."/>
            <person name="Pitluck S."/>
            <person name="Land M.L."/>
            <person name="Hauser L."/>
            <person name="Chang Y.-J."/>
            <person name="Jeffries C."/>
            <person name="Anderson I.J."/>
            <person name="Johnson E."/>
            <person name="Loganathan U."/>
            <person name="Mulhopadhyay B."/>
            <person name="Kyrpides N."/>
            <person name="Woyke T.J."/>
        </authorList>
    </citation>
    <scope>NUCLEOTIDE SEQUENCE [LARGE SCALE GENOMIC DNA]</scope>
    <source>
        <strain evidence="2 3">YK9</strain>
    </source>
</reference>
<keyword evidence="1" id="KW-0732">Signal</keyword>
<dbReference type="RefSeq" id="WP_006039445.1">
    <property type="nucleotide sequence ID" value="NZ_AEDD01000009.1"/>
</dbReference>
<gene>
    <name evidence="2" type="ORF">PaecuDRAFT_3457</name>
</gene>
<dbReference type="AlphaFoldDB" id="E0ICR8"/>
<feature type="chain" id="PRO_5003136316" description="Copper amine oxidase domain protein" evidence="1">
    <location>
        <begin position="31"/>
        <end position="379"/>
    </location>
</feature>
<protein>
    <recommendedName>
        <fullName evidence="4">Copper amine oxidase domain protein</fullName>
    </recommendedName>
</protein>
<accession>E0ICR8</accession>
<evidence type="ECO:0000313" key="2">
    <source>
        <dbReference type="EMBL" id="EFM09954.1"/>
    </source>
</evidence>
<dbReference type="EMBL" id="AEDD01000009">
    <property type="protein sequence ID" value="EFM09954.1"/>
    <property type="molecule type" value="Genomic_DNA"/>
</dbReference>
<evidence type="ECO:0000313" key="3">
    <source>
        <dbReference type="Proteomes" id="UP000005387"/>
    </source>
</evidence>
<evidence type="ECO:0008006" key="4">
    <source>
        <dbReference type="Google" id="ProtNLM"/>
    </source>
</evidence>
<dbReference type="Proteomes" id="UP000005387">
    <property type="component" value="Unassembled WGS sequence"/>
</dbReference>